<dbReference type="KEGG" id="aqu:109593242"/>
<evidence type="ECO:0000313" key="2">
    <source>
        <dbReference type="Proteomes" id="UP000007879"/>
    </source>
</evidence>
<sequence length="229" mass="26769">MLKTCCKTAEIYDINLIYLENDKRKEIEDTLYEINEDDAAESKRMNDLSKIGTKDPKYLMPDYINSPDCGNDDDDDLFTLSTKWGKEYFTTHYPSFDRSKSDRDCLFERDFIRETVKKMEPTLRQIYSGECISTFIKHSDNKFVMSIINDLTWIQQDDMVQELILYLMELESDINKKAGPILSYTGRKIVWPEIIASLIMSKYGIKYEAAVNCILESKIPTSELTYIKE</sequence>
<proteinExistence type="predicted"/>
<protein>
    <submittedName>
        <fullName evidence="1">Uncharacterized protein</fullName>
    </submittedName>
</protein>
<dbReference type="Proteomes" id="UP000007879">
    <property type="component" value="Unassembled WGS sequence"/>
</dbReference>
<organism evidence="1 2">
    <name type="scientific">Amphimedon queenslandica</name>
    <name type="common">Sponge</name>
    <dbReference type="NCBI Taxonomy" id="400682"/>
    <lineage>
        <taxon>Eukaryota</taxon>
        <taxon>Metazoa</taxon>
        <taxon>Porifera</taxon>
        <taxon>Demospongiae</taxon>
        <taxon>Heteroscleromorpha</taxon>
        <taxon>Haplosclerida</taxon>
        <taxon>Niphatidae</taxon>
        <taxon>Amphimedon</taxon>
    </lineage>
</organism>
<evidence type="ECO:0000313" key="1">
    <source>
        <dbReference type="EnsemblMetazoa" id="XP_019863977.1"/>
    </source>
</evidence>
<dbReference type="EnsemblMetazoa" id="XM_020008418.1">
    <property type="protein sequence ID" value="XP_019863977.1"/>
    <property type="gene ID" value="LOC109593242"/>
</dbReference>
<reference evidence="1" key="2">
    <citation type="submission" date="2024-06" db="UniProtKB">
        <authorList>
            <consortium name="EnsemblMetazoa"/>
        </authorList>
    </citation>
    <scope>IDENTIFICATION</scope>
</reference>
<dbReference type="RefSeq" id="XP_019863977.1">
    <property type="nucleotide sequence ID" value="XM_020008418.1"/>
</dbReference>
<name>A0AAN0K3V2_AMPQE</name>
<dbReference type="GeneID" id="109593242"/>
<keyword evidence="2" id="KW-1185">Reference proteome</keyword>
<reference evidence="2" key="1">
    <citation type="journal article" date="2010" name="Nature">
        <title>The Amphimedon queenslandica genome and the evolution of animal complexity.</title>
        <authorList>
            <person name="Srivastava M."/>
            <person name="Simakov O."/>
            <person name="Chapman J."/>
            <person name="Fahey B."/>
            <person name="Gauthier M.E."/>
            <person name="Mitros T."/>
            <person name="Richards G.S."/>
            <person name="Conaco C."/>
            <person name="Dacre M."/>
            <person name="Hellsten U."/>
            <person name="Larroux C."/>
            <person name="Putnam N.H."/>
            <person name="Stanke M."/>
            <person name="Adamska M."/>
            <person name="Darling A."/>
            <person name="Degnan S.M."/>
            <person name="Oakley T.H."/>
            <person name="Plachetzki D.C."/>
            <person name="Zhai Y."/>
            <person name="Adamski M."/>
            <person name="Calcino A."/>
            <person name="Cummins S.F."/>
            <person name="Goodstein D.M."/>
            <person name="Harris C."/>
            <person name="Jackson D.J."/>
            <person name="Leys S.P."/>
            <person name="Shu S."/>
            <person name="Woodcroft B.J."/>
            <person name="Vervoort M."/>
            <person name="Kosik K.S."/>
            <person name="Manning G."/>
            <person name="Degnan B.M."/>
            <person name="Rokhsar D.S."/>
        </authorList>
    </citation>
    <scope>NUCLEOTIDE SEQUENCE [LARGE SCALE GENOMIC DNA]</scope>
</reference>
<dbReference type="AlphaFoldDB" id="A0AAN0K3V2"/>
<accession>A0AAN0K3V2</accession>